<evidence type="ECO:0000313" key="3">
    <source>
        <dbReference type="Proteomes" id="UP000000763"/>
    </source>
</evidence>
<feature type="region of interest" description="Disordered" evidence="1">
    <location>
        <begin position="60"/>
        <end position="98"/>
    </location>
</feature>
<name>A0A5S6RBI0_ORYSJ</name>
<reference evidence="3" key="1">
    <citation type="journal article" date="2005" name="Nature">
        <title>The map-based sequence of the rice genome.</title>
        <authorList>
            <consortium name="International rice genome sequencing project (IRGSP)"/>
            <person name="Matsumoto T."/>
            <person name="Wu J."/>
            <person name="Kanamori H."/>
            <person name="Katayose Y."/>
            <person name="Fujisawa M."/>
            <person name="Namiki N."/>
            <person name="Mizuno H."/>
            <person name="Yamamoto K."/>
            <person name="Antonio B.A."/>
            <person name="Baba T."/>
            <person name="Sakata K."/>
            <person name="Nagamura Y."/>
            <person name="Aoki H."/>
            <person name="Arikawa K."/>
            <person name="Arita K."/>
            <person name="Bito T."/>
            <person name="Chiden Y."/>
            <person name="Fujitsuka N."/>
            <person name="Fukunaka R."/>
            <person name="Hamada M."/>
            <person name="Harada C."/>
            <person name="Hayashi A."/>
            <person name="Hijishita S."/>
            <person name="Honda M."/>
            <person name="Hosokawa S."/>
            <person name="Ichikawa Y."/>
            <person name="Idonuma A."/>
            <person name="Iijima M."/>
            <person name="Ikeda M."/>
            <person name="Ikeno M."/>
            <person name="Ito K."/>
            <person name="Ito S."/>
            <person name="Ito T."/>
            <person name="Ito Y."/>
            <person name="Ito Y."/>
            <person name="Iwabuchi A."/>
            <person name="Kamiya K."/>
            <person name="Karasawa W."/>
            <person name="Kurita K."/>
            <person name="Katagiri S."/>
            <person name="Kikuta A."/>
            <person name="Kobayashi H."/>
            <person name="Kobayashi N."/>
            <person name="Machita K."/>
            <person name="Maehara T."/>
            <person name="Masukawa M."/>
            <person name="Mizubayashi T."/>
            <person name="Mukai Y."/>
            <person name="Nagasaki H."/>
            <person name="Nagata Y."/>
            <person name="Naito S."/>
            <person name="Nakashima M."/>
            <person name="Nakama Y."/>
            <person name="Nakamichi Y."/>
            <person name="Nakamura M."/>
            <person name="Meguro A."/>
            <person name="Negishi M."/>
            <person name="Ohta I."/>
            <person name="Ohta T."/>
            <person name="Okamoto M."/>
            <person name="Ono N."/>
            <person name="Saji S."/>
            <person name="Sakaguchi M."/>
            <person name="Sakai K."/>
            <person name="Shibata M."/>
            <person name="Shimokawa T."/>
            <person name="Song J."/>
            <person name="Takazaki Y."/>
            <person name="Terasawa K."/>
            <person name="Tsugane M."/>
            <person name="Tsuji K."/>
            <person name="Ueda S."/>
            <person name="Waki K."/>
            <person name="Yamagata H."/>
            <person name="Yamamoto M."/>
            <person name="Yamamoto S."/>
            <person name="Yamane H."/>
            <person name="Yoshiki S."/>
            <person name="Yoshihara R."/>
            <person name="Yukawa K."/>
            <person name="Zhong H."/>
            <person name="Yano M."/>
            <person name="Yuan Q."/>
            <person name="Ouyang S."/>
            <person name="Liu J."/>
            <person name="Jones K.M."/>
            <person name="Gansberger K."/>
            <person name="Moffat K."/>
            <person name="Hill J."/>
            <person name="Bera J."/>
            <person name="Fadrosh D."/>
            <person name="Jin S."/>
            <person name="Johri S."/>
            <person name="Kim M."/>
            <person name="Overton L."/>
            <person name="Reardon M."/>
            <person name="Tsitrin T."/>
            <person name="Vuong H."/>
            <person name="Weaver B."/>
            <person name="Ciecko A."/>
            <person name="Tallon L."/>
            <person name="Jackson J."/>
            <person name="Pai G."/>
            <person name="Aken S.V."/>
            <person name="Utterback T."/>
            <person name="Reidmuller S."/>
            <person name="Feldblyum T."/>
            <person name="Hsiao J."/>
            <person name="Zismann V."/>
            <person name="Iobst S."/>
            <person name="de Vazeille A.R."/>
            <person name="Buell C.R."/>
            <person name="Ying K."/>
            <person name="Li Y."/>
            <person name="Lu T."/>
            <person name="Huang Y."/>
            <person name="Zhao Q."/>
            <person name="Feng Q."/>
            <person name="Zhang L."/>
            <person name="Zhu J."/>
            <person name="Weng Q."/>
            <person name="Mu J."/>
            <person name="Lu Y."/>
            <person name="Fan D."/>
            <person name="Liu Y."/>
            <person name="Guan J."/>
            <person name="Zhang Y."/>
            <person name="Yu S."/>
            <person name="Liu X."/>
            <person name="Zhang Y."/>
            <person name="Hong G."/>
            <person name="Han B."/>
            <person name="Choisne N."/>
            <person name="Demange N."/>
            <person name="Orjeda G."/>
            <person name="Samain S."/>
            <person name="Cattolico L."/>
            <person name="Pelletier E."/>
            <person name="Couloux A."/>
            <person name="Segurens B."/>
            <person name="Wincker P."/>
            <person name="D'Hont A."/>
            <person name="Scarpelli C."/>
            <person name="Weissenbach J."/>
            <person name="Salanoubat M."/>
            <person name="Quetier F."/>
            <person name="Yu Y."/>
            <person name="Kim H.R."/>
            <person name="Rambo T."/>
            <person name="Currie J."/>
            <person name="Collura K."/>
            <person name="Luo M."/>
            <person name="Yang T."/>
            <person name="Ammiraju J.S.S."/>
            <person name="Engler F."/>
            <person name="Soderlund C."/>
            <person name="Wing R.A."/>
            <person name="Palmer L.E."/>
            <person name="de la Bastide M."/>
            <person name="Spiegel L."/>
            <person name="Nascimento L."/>
            <person name="Zutavern T."/>
            <person name="O'Shaughnessy A."/>
            <person name="Dike S."/>
            <person name="Dedhia N."/>
            <person name="Preston R."/>
            <person name="Balija V."/>
            <person name="McCombie W.R."/>
            <person name="Chow T."/>
            <person name="Chen H."/>
            <person name="Chung M."/>
            <person name="Chen C."/>
            <person name="Shaw J."/>
            <person name="Wu H."/>
            <person name="Hsiao K."/>
            <person name="Chao Y."/>
            <person name="Chu M."/>
            <person name="Cheng C."/>
            <person name="Hour A."/>
            <person name="Lee P."/>
            <person name="Lin S."/>
            <person name="Lin Y."/>
            <person name="Liou J."/>
            <person name="Liu S."/>
            <person name="Hsing Y."/>
            <person name="Raghuvanshi S."/>
            <person name="Mohanty A."/>
            <person name="Bharti A.K."/>
            <person name="Gaur A."/>
            <person name="Gupta V."/>
            <person name="Kumar D."/>
            <person name="Ravi V."/>
            <person name="Vij S."/>
            <person name="Kapur A."/>
            <person name="Khurana P."/>
            <person name="Khurana P."/>
            <person name="Khurana J.P."/>
            <person name="Tyagi A.K."/>
            <person name="Gaikwad K."/>
            <person name="Singh A."/>
            <person name="Dalal V."/>
            <person name="Srivastava S."/>
            <person name="Dixit A."/>
            <person name="Pal A.K."/>
            <person name="Ghazi I.A."/>
            <person name="Yadav M."/>
            <person name="Pandit A."/>
            <person name="Bhargava A."/>
            <person name="Sureshbabu K."/>
            <person name="Batra K."/>
            <person name="Sharma T.R."/>
            <person name="Mohapatra T."/>
            <person name="Singh N.K."/>
            <person name="Messing J."/>
            <person name="Nelson A.B."/>
            <person name="Fuks G."/>
            <person name="Kavchok S."/>
            <person name="Keizer G."/>
            <person name="Linton E."/>
            <person name="Llaca V."/>
            <person name="Song R."/>
            <person name="Tanyolac B."/>
            <person name="Young S."/>
            <person name="Ho-Il K."/>
            <person name="Hahn J.H."/>
            <person name="Sangsakoo G."/>
            <person name="Vanavichit A."/>
            <person name="de Mattos Luiz.A.T."/>
            <person name="Zimmer P.D."/>
            <person name="Malone G."/>
            <person name="Dellagostin O."/>
            <person name="de Oliveira A.C."/>
            <person name="Bevan M."/>
            <person name="Bancroft I."/>
            <person name="Minx P."/>
            <person name="Cordum H."/>
            <person name="Wilson R."/>
            <person name="Cheng Z."/>
            <person name="Jin W."/>
            <person name="Jiang J."/>
            <person name="Leong S.A."/>
            <person name="Iwama H."/>
            <person name="Gojobori T."/>
            <person name="Itoh T."/>
            <person name="Niimura Y."/>
            <person name="Fujii Y."/>
            <person name="Habara T."/>
            <person name="Sakai H."/>
            <person name="Sato Y."/>
            <person name="Wilson G."/>
            <person name="Kumar K."/>
            <person name="McCouch S."/>
            <person name="Juretic N."/>
            <person name="Hoen D."/>
            <person name="Wright S."/>
            <person name="Bruskiewich R."/>
            <person name="Bureau T."/>
            <person name="Miyao A."/>
            <person name="Hirochika H."/>
            <person name="Nishikawa T."/>
            <person name="Kadowaki K."/>
            <person name="Sugiura M."/>
            <person name="Burr B."/>
            <person name="Sasaki T."/>
        </authorList>
    </citation>
    <scope>NUCLEOTIDE SEQUENCE [LARGE SCALE GENOMIC DNA]</scope>
    <source>
        <strain evidence="3">cv. Nipponbare</strain>
    </source>
</reference>
<protein>
    <submittedName>
        <fullName evidence="2">Uncharacterized protein</fullName>
    </submittedName>
</protein>
<feature type="compositionally biased region" description="Basic and acidic residues" evidence="1">
    <location>
        <begin position="1"/>
        <end position="15"/>
    </location>
</feature>
<accession>A0A5S6RBI0</accession>
<gene>
    <name evidence="2" type="ORF">OSJNBa0030B02.8</name>
</gene>
<feature type="region of interest" description="Disordered" evidence="1">
    <location>
        <begin position="1"/>
        <end position="36"/>
    </location>
</feature>
<reference evidence="3" key="2">
    <citation type="journal article" date="2008" name="Nucleic Acids Res.">
        <title>The rice annotation project database (RAP-DB): 2008 update.</title>
        <authorList>
            <consortium name="The rice annotation project (RAP)"/>
        </authorList>
    </citation>
    <scope>GENOME REANNOTATION</scope>
    <source>
        <strain evidence="3">cv. Nipponbare</strain>
    </source>
</reference>
<dbReference type="EMBL" id="AC074105">
    <property type="protein sequence ID" value="AAL76177.1"/>
    <property type="molecule type" value="Genomic_DNA"/>
</dbReference>
<feature type="compositionally biased region" description="Basic and acidic residues" evidence="1">
    <location>
        <begin position="22"/>
        <end position="36"/>
    </location>
</feature>
<evidence type="ECO:0000256" key="1">
    <source>
        <dbReference type="SAM" id="MobiDB-lite"/>
    </source>
</evidence>
<evidence type="ECO:0000313" key="2">
    <source>
        <dbReference type="EMBL" id="AAL76177.1"/>
    </source>
</evidence>
<dbReference type="AlphaFoldDB" id="A0A5S6RBI0"/>
<sequence length="113" mass="12001">MAHREREAADGDRGDLGIQLRGVRERDEVHDEWGHGPKAEVVEVLTSALRGMAASGGFQRLKARSGGQGAARSGDAGGTSGTERGRLSGGGAWPKLAGVRRKWQAAWRERKGA</sequence>
<dbReference type="Proteomes" id="UP000000763">
    <property type="component" value="Chromosome 10"/>
</dbReference>
<proteinExistence type="predicted"/>
<organism evidence="2 3">
    <name type="scientific">Oryza sativa subsp. japonica</name>
    <name type="common">Rice</name>
    <dbReference type="NCBI Taxonomy" id="39947"/>
    <lineage>
        <taxon>Eukaryota</taxon>
        <taxon>Viridiplantae</taxon>
        <taxon>Streptophyta</taxon>
        <taxon>Embryophyta</taxon>
        <taxon>Tracheophyta</taxon>
        <taxon>Spermatophyta</taxon>
        <taxon>Magnoliopsida</taxon>
        <taxon>Liliopsida</taxon>
        <taxon>Poales</taxon>
        <taxon>Poaceae</taxon>
        <taxon>BOP clade</taxon>
        <taxon>Oryzoideae</taxon>
        <taxon>Oryzeae</taxon>
        <taxon>Oryzinae</taxon>
        <taxon>Oryza</taxon>
        <taxon>Oryza sativa</taxon>
    </lineage>
</organism>